<dbReference type="EMBL" id="LR796273">
    <property type="protein sequence ID" value="CAB4132843.1"/>
    <property type="molecule type" value="Genomic_DNA"/>
</dbReference>
<name>A0A6J5LHR7_9CAUD</name>
<gene>
    <name evidence="1" type="ORF">UFOVP252_10</name>
</gene>
<evidence type="ECO:0000313" key="1">
    <source>
        <dbReference type="EMBL" id="CAB4132843.1"/>
    </source>
</evidence>
<proteinExistence type="predicted"/>
<protein>
    <submittedName>
        <fullName evidence="1">Uncharacterized protein</fullName>
    </submittedName>
</protein>
<accession>A0A6J5LHR7</accession>
<sequence>MANVNKPTGFSPVGNLLGGKWNEQGRVYAIPTSDTTNSYAIGDCVMSASGSDATGIRYIQKWGGATTTSALPLGIIVGIRVADPGVSLVGTNLDLTQTYVPAGTRTSVRYVYVVDDPFVLFEAQFNSTGATAAQLSMNSAVTISAANQTSLAPSAPYSDMVLSSPAVTATLPIRLLGAVQRADNEVTTAASPYVRVLCKFNYHEYGTIASASGTVVNYLAV</sequence>
<organism evidence="1">
    <name type="scientific">uncultured Caudovirales phage</name>
    <dbReference type="NCBI Taxonomy" id="2100421"/>
    <lineage>
        <taxon>Viruses</taxon>
        <taxon>Duplodnaviria</taxon>
        <taxon>Heunggongvirae</taxon>
        <taxon>Uroviricota</taxon>
        <taxon>Caudoviricetes</taxon>
        <taxon>Peduoviridae</taxon>
        <taxon>Maltschvirus</taxon>
        <taxon>Maltschvirus maltsch</taxon>
    </lineage>
</organism>
<reference evidence="1" key="1">
    <citation type="submission" date="2020-04" db="EMBL/GenBank/DDBJ databases">
        <authorList>
            <person name="Chiriac C."/>
            <person name="Salcher M."/>
            <person name="Ghai R."/>
            <person name="Kavagutti S V."/>
        </authorList>
    </citation>
    <scope>NUCLEOTIDE SEQUENCE</scope>
</reference>